<evidence type="ECO:0000313" key="3">
    <source>
        <dbReference type="Proteomes" id="UP000251889"/>
    </source>
</evidence>
<organism evidence="2 3">
    <name type="scientific">Pseudochryseolinea flava</name>
    <dbReference type="NCBI Taxonomy" id="2059302"/>
    <lineage>
        <taxon>Bacteria</taxon>
        <taxon>Pseudomonadati</taxon>
        <taxon>Bacteroidota</taxon>
        <taxon>Cytophagia</taxon>
        <taxon>Cytophagales</taxon>
        <taxon>Fulvivirgaceae</taxon>
        <taxon>Pseudochryseolinea</taxon>
    </lineage>
</organism>
<keyword evidence="3" id="KW-1185">Reference proteome</keyword>
<sequence length="121" mass="13886">MKSMTFLLQVATVTILTTLVCTLSVHAQEDEDSLSTAMFDQLIELKEFKEEFARIEALQAQGKDTQITFSVPVQPANPEHKALGIVTVYINERKDGVEEYPLYEVRFDKKTEKILEIEKKY</sequence>
<feature type="chain" id="PRO_5016620994" evidence="1">
    <location>
        <begin position="28"/>
        <end position="121"/>
    </location>
</feature>
<dbReference type="EMBL" id="QMFY01000003">
    <property type="protein sequence ID" value="RAW01824.1"/>
    <property type="molecule type" value="Genomic_DNA"/>
</dbReference>
<evidence type="ECO:0000313" key="2">
    <source>
        <dbReference type="EMBL" id="RAW01824.1"/>
    </source>
</evidence>
<name>A0A364Y7M3_9BACT</name>
<accession>A0A364Y7M3</accession>
<reference evidence="2 3" key="1">
    <citation type="submission" date="2018-06" db="EMBL/GenBank/DDBJ databases">
        <title>Chryseolinea flavus sp. nov., a member of the phylum Bacteroidetes isolated from soil.</title>
        <authorList>
            <person name="Li Y."/>
            <person name="Wang J."/>
        </authorList>
    </citation>
    <scope>NUCLEOTIDE SEQUENCE [LARGE SCALE GENOMIC DNA]</scope>
    <source>
        <strain evidence="2 3">SDU1-6</strain>
    </source>
</reference>
<evidence type="ECO:0000256" key="1">
    <source>
        <dbReference type="SAM" id="SignalP"/>
    </source>
</evidence>
<protein>
    <submittedName>
        <fullName evidence="2">Uncharacterized protein</fullName>
    </submittedName>
</protein>
<dbReference type="Proteomes" id="UP000251889">
    <property type="component" value="Unassembled WGS sequence"/>
</dbReference>
<dbReference type="RefSeq" id="WP_112746565.1">
    <property type="nucleotide sequence ID" value="NZ_QMFY01000003.1"/>
</dbReference>
<proteinExistence type="predicted"/>
<gene>
    <name evidence="2" type="ORF">DQQ10_09275</name>
</gene>
<dbReference type="AlphaFoldDB" id="A0A364Y7M3"/>
<keyword evidence="1" id="KW-0732">Signal</keyword>
<comment type="caution">
    <text evidence="2">The sequence shown here is derived from an EMBL/GenBank/DDBJ whole genome shotgun (WGS) entry which is preliminary data.</text>
</comment>
<feature type="signal peptide" evidence="1">
    <location>
        <begin position="1"/>
        <end position="27"/>
    </location>
</feature>